<reference evidence="2" key="1">
    <citation type="journal article" date="2023" name="G3 (Bethesda)">
        <title>Genome assembly and association tests identify interacting loci associated with vigor, precocity, and sex in interspecific pistachio rootstocks.</title>
        <authorList>
            <person name="Palmer W."/>
            <person name="Jacygrad E."/>
            <person name="Sagayaradj S."/>
            <person name="Cavanaugh K."/>
            <person name="Han R."/>
            <person name="Bertier L."/>
            <person name="Beede B."/>
            <person name="Kafkas S."/>
            <person name="Golino D."/>
            <person name="Preece J."/>
            <person name="Michelmore R."/>
        </authorList>
    </citation>
    <scope>NUCLEOTIDE SEQUENCE [LARGE SCALE GENOMIC DNA]</scope>
</reference>
<dbReference type="EMBL" id="CM047900">
    <property type="protein sequence ID" value="KAJ0099128.1"/>
    <property type="molecule type" value="Genomic_DNA"/>
</dbReference>
<protein>
    <submittedName>
        <fullName evidence="1">Uncharacterized protein</fullName>
    </submittedName>
</protein>
<organism evidence="1 2">
    <name type="scientific">Pistacia atlantica</name>
    <dbReference type="NCBI Taxonomy" id="434234"/>
    <lineage>
        <taxon>Eukaryota</taxon>
        <taxon>Viridiplantae</taxon>
        <taxon>Streptophyta</taxon>
        <taxon>Embryophyta</taxon>
        <taxon>Tracheophyta</taxon>
        <taxon>Spermatophyta</taxon>
        <taxon>Magnoliopsida</taxon>
        <taxon>eudicotyledons</taxon>
        <taxon>Gunneridae</taxon>
        <taxon>Pentapetalae</taxon>
        <taxon>rosids</taxon>
        <taxon>malvids</taxon>
        <taxon>Sapindales</taxon>
        <taxon>Anacardiaceae</taxon>
        <taxon>Pistacia</taxon>
    </lineage>
</organism>
<proteinExistence type="predicted"/>
<keyword evidence="2" id="KW-1185">Reference proteome</keyword>
<sequence>MVDTNELIMPSPSSHIALLPSSGMGHLTPFLRLACLLTSCNVKVTFITPEPTVSLAESQILSHFFSAFPQICQEKLHPSST</sequence>
<evidence type="ECO:0000313" key="2">
    <source>
        <dbReference type="Proteomes" id="UP001164250"/>
    </source>
</evidence>
<dbReference type="Proteomes" id="UP001164250">
    <property type="component" value="Chromosome 4"/>
</dbReference>
<gene>
    <name evidence="1" type="ORF">Patl1_21826</name>
</gene>
<name>A0ACC1BJT8_9ROSI</name>
<comment type="caution">
    <text evidence="1">The sequence shown here is derived from an EMBL/GenBank/DDBJ whole genome shotgun (WGS) entry which is preliminary data.</text>
</comment>
<evidence type="ECO:0000313" key="1">
    <source>
        <dbReference type="EMBL" id="KAJ0099128.1"/>
    </source>
</evidence>
<accession>A0ACC1BJT8</accession>